<proteinExistence type="predicted"/>
<dbReference type="PROSITE" id="PS51257">
    <property type="entry name" value="PROKAR_LIPOPROTEIN"/>
    <property type="match status" value="1"/>
</dbReference>
<keyword evidence="1" id="KW-0732">Signal</keyword>
<comment type="caution">
    <text evidence="2">The sequence shown here is derived from an EMBL/GenBank/DDBJ whole genome shotgun (WGS) entry which is preliminary data.</text>
</comment>
<gene>
    <name evidence="2" type="ORF">H7993_17055</name>
</gene>
<evidence type="ECO:0000313" key="2">
    <source>
        <dbReference type="EMBL" id="MBC2680109.1"/>
    </source>
</evidence>
<dbReference type="AlphaFoldDB" id="A0A7X1G9F6"/>
<dbReference type="RefSeq" id="WP_185795086.1">
    <property type="nucleotide sequence ID" value="NZ_JACMYH010000005.1"/>
</dbReference>
<dbReference type="Proteomes" id="UP000546173">
    <property type="component" value="Unassembled WGS sequence"/>
</dbReference>
<organism evidence="2 3">
    <name type="scientific">Pseudomonas baltica</name>
    <dbReference type="NCBI Taxonomy" id="2762576"/>
    <lineage>
        <taxon>Bacteria</taxon>
        <taxon>Pseudomonadati</taxon>
        <taxon>Pseudomonadota</taxon>
        <taxon>Gammaproteobacteria</taxon>
        <taxon>Pseudomonadales</taxon>
        <taxon>Pseudomonadaceae</taxon>
        <taxon>Pseudomonas</taxon>
    </lineage>
</organism>
<sequence length="373" mass="39959">MNSYRWSAALLMMTLTVPTYTWAQGCNLSVGPGDVDFGQYNRTTLQPAAGRLALPIRHLNLNLVCEAEQNLTLVYRAAETSTQGFMLGRLGVYQLSVLQASVDGQPVQWAQLNTAQSLSSGTWVGVLKDDRALQPVRAGSVVRGRQLTAQVEISATLDVSVRDSKDAHTWQAHGAFEIAGQHREVHLRTGFAPAACRPALSDGGRVDFGRISQGQLNRETITSFSRQTALQVDCDAATRFALRAVDNRAGTVAARLPAPLPALFGIGRGHTGLPLGGFTVRLGAGTGRDGTTSSALSGDCAAQVWHQAPDMLLQHDGRLSAFKRVHSPGSLPGAWQGLSIPLTIDLHLAPARLLDLRQETPIDGSATLEIIYL</sequence>
<feature type="signal peptide" evidence="1">
    <location>
        <begin position="1"/>
        <end position="23"/>
    </location>
</feature>
<name>A0A7X1G9F6_9PSED</name>
<accession>A0A7X1G9F6</accession>
<reference evidence="2 3" key="1">
    <citation type="submission" date="2020-08" db="EMBL/GenBank/DDBJ databases">
        <title>Pseudomonas sp. nov.</title>
        <authorList>
            <person name="Gieschler S."/>
            <person name="Fiedler G."/>
            <person name="Brinks E."/>
            <person name="Boehnlein C."/>
            <person name="Franz C.M.A.P."/>
            <person name="Kabisch J."/>
        </authorList>
    </citation>
    <scope>NUCLEOTIDE SEQUENCE [LARGE SCALE GENOMIC DNA]</scope>
    <source>
        <strain evidence="2 3">MBT-2</strain>
    </source>
</reference>
<dbReference type="Pfam" id="PF06551">
    <property type="entry name" value="DUF1120"/>
    <property type="match status" value="1"/>
</dbReference>
<dbReference type="EMBL" id="JACMYH010000005">
    <property type="protein sequence ID" value="MBC2680109.1"/>
    <property type="molecule type" value="Genomic_DNA"/>
</dbReference>
<dbReference type="InterPro" id="IPR010546">
    <property type="entry name" value="DUF1120"/>
</dbReference>
<protein>
    <submittedName>
        <fullName evidence="2">DUF1120 domain-containing protein</fullName>
    </submittedName>
</protein>
<evidence type="ECO:0000256" key="1">
    <source>
        <dbReference type="SAM" id="SignalP"/>
    </source>
</evidence>
<feature type="chain" id="PRO_5030747773" evidence="1">
    <location>
        <begin position="24"/>
        <end position="373"/>
    </location>
</feature>
<keyword evidence="3" id="KW-1185">Reference proteome</keyword>
<evidence type="ECO:0000313" key="3">
    <source>
        <dbReference type="Proteomes" id="UP000546173"/>
    </source>
</evidence>